<gene>
    <name evidence="1" type="ORF">SAMN06265376_10573</name>
</gene>
<dbReference type="Proteomes" id="UP000198379">
    <property type="component" value="Unassembled WGS sequence"/>
</dbReference>
<evidence type="ECO:0000313" key="1">
    <source>
        <dbReference type="EMBL" id="SNR97937.1"/>
    </source>
</evidence>
<dbReference type="AlphaFoldDB" id="A0A239AQM7"/>
<accession>A0A239AQM7</accession>
<sequence length="168" mass="19607">MSTAKQKPTHKKHSLLLHLGPWIEDLPKDEVPVIVSIALNYCVYHEKIKITGYLITRSHVCLIMTSHKHDIHHILTVLSEQIEAGVYAYLKLDKEEEKLVYLHDKYHMFTKHTLQNRYLIQLLIGKDVVLPYYSPKLKRLQALTHDYNYCSVMNYKGVQGPVEVSIKE</sequence>
<keyword evidence="2" id="KW-1185">Reference proteome</keyword>
<proteinExistence type="predicted"/>
<reference evidence="1 2" key="1">
    <citation type="submission" date="2017-06" db="EMBL/GenBank/DDBJ databases">
        <authorList>
            <person name="Kim H.J."/>
            <person name="Triplett B.A."/>
        </authorList>
    </citation>
    <scope>NUCLEOTIDE SEQUENCE [LARGE SCALE GENOMIC DNA]</scope>
    <source>
        <strain evidence="1 2">DSM 25597</strain>
    </source>
</reference>
<name>A0A239AQM7_9FLAO</name>
<dbReference type="RefSeq" id="WP_089372332.1">
    <property type="nucleotide sequence ID" value="NZ_BMEP01000006.1"/>
</dbReference>
<organism evidence="1 2">
    <name type="scientific">Dokdonia pacifica</name>
    <dbReference type="NCBI Taxonomy" id="1627892"/>
    <lineage>
        <taxon>Bacteria</taxon>
        <taxon>Pseudomonadati</taxon>
        <taxon>Bacteroidota</taxon>
        <taxon>Flavobacteriia</taxon>
        <taxon>Flavobacteriales</taxon>
        <taxon>Flavobacteriaceae</taxon>
        <taxon>Dokdonia</taxon>
    </lineage>
</organism>
<dbReference type="OrthoDB" id="798985at2"/>
<evidence type="ECO:0000313" key="2">
    <source>
        <dbReference type="Proteomes" id="UP000198379"/>
    </source>
</evidence>
<dbReference type="EMBL" id="FZNY01000005">
    <property type="protein sequence ID" value="SNR97937.1"/>
    <property type="molecule type" value="Genomic_DNA"/>
</dbReference>
<protein>
    <submittedName>
        <fullName evidence="1">Uncharacterized protein</fullName>
    </submittedName>
</protein>